<dbReference type="RefSeq" id="WP_038570898.1">
    <property type="nucleotide sequence ID" value="NZ_CP008889.1"/>
</dbReference>
<organism evidence="1 2">
    <name type="scientific">Dermacoccus nishinomiyaensis</name>
    <dbReference type="NCBI Taxonomy" id="1274"/>
    <lineage>
        <taxon>Bacteria</taxon>
        <taxon>Bacillati</taxon>
        <taxon>Actinomycetota</taxon>
        <taxon>Actinomycetes</taxon>
        <taxon>Micrococcales</taxon>
        <taxon>Dermacoccaceae</taxon>
        <taxon>Dermacoccus</taxon>
    </lineage>
</organism>
<dbReference type="Proteomes" id="UP000027986">
    <property type="component" value="Chromosome"/>
</dbReference>
<protein>
    <recommendedName>
        <fullName evidence="3">DUF3090 domain-containing protein</fullName>
    </recommendedName>
</protein>
<dbReference type="KEGG" id="dni:HX89_07490"/>
<evidence type="ECO:0000313" key="2">
    <source>
        <dbReference type="Proteomes" id="UP000027986"/>
    </source>
</evidence>
<sequence length="175" mass="19361">MSVVEFNQPARFVAGTVGEPGSREFYLQVRDARRVEGVAIEKQQVALLAERLEELLDEVGADRDEPAAAPDNDPLELPVDPLFRVGSMSVSWNPMERVFALECHDLDAEMDEDDEGAAITAITGLRVVLAPPAAREFTRRSLALVAQGRRPCPLCNEPLDPRGHVCPRANGYRRR</sequence>
<name>A0A075JEX8_9MICO</name>
<dbReference type="NCBIfam" id="TIGR03847">
    <property type="entry name" value="conserved hypothetical protein"/>
    <property type="match status" value="1"/>
</dbReference>
<evidence type="ECO:0000313" key="1">
    <source>
        <dbReference type="EMBL" id="AIF40806.1"/>
    </source>
</evidence>
<dbReference type="Pfam" id="PF11290">
    <property type="entry name" value="DUF3090"/>
    <property type="match status" value="1"/>
</dbReference>
<gene>
    <name evidence="1" type="ORF">HX89_07490</name>
</gene>
<evidence type="ECO:0008006" key="3">
    <source>
        <dbReference type="Google" id="ProtNLM"/>
    </source>
</evidence>
<dbReference type="AlphaFoldDB" id="A0A075JEX8"/>
<dbReference type="EMBL" id="CP008889">
    <property type="protein sequence ID" value="AIF40806.1"/>
    <property type="molecule type" value="Genomic_DNA"/>
</dbReference>
<dbReference type="InterPro" id="IPR021441">
    <property type="entry name" value="DUF3090"/>
</dbReference>
<dbReference type="GeneID" id="41840994"/>
<proteinExistence type="predicted"/>
<dbReference type="HOGENOM" id="CLU_098984_0_0_11"/>
<dbReference type="eggNOG" id="ENOG502ZW25">
    <property type="taxonomic scope" value="Bacteria"/>
</dbReference>
<keyword evidence="2" id="KW-1185">Reference proteome</keyword>
<reference evidence="1 2" key="1">
    <citation type="submission" date="2014-07" db="EMBL/GenBank/DDBJ databases">
        <title>Genome Sequencing of Dermacoccus nishinomiyaensis.</title>
        <authorList>
            <person name="Hong K.W."/>
            <person name="Chan K.G."/>
        </authorList>
    </citation>
    <scope>NUCLEOTIDE SEQUENCE [LARGE SCALE GENOMIC DNA]</scope>
    <source>
        <strain evidence="1 2">M25</strain>
    </source>
</reference>
<accession>A0A075JEX8</accession>
<dbReference type="OrthoDB" id="156387at2"/>